<gene>
    <name evidence="3" type="ORF">TSYNT_6348</name>
</gene>
<dbReference type="GO" id="GO:0019450">
    <property type="term" value="P:L-cysteine catabolic process to pyruvate"/>
    <property type="evidence" value="ECO:0007669"/>
    <property type="project" value="TreeGrafter"/>
</dbReference>
<dbReference type="Proteomes" id="UP000062160">
    <property type="component" value="Unassembled WGS sequence"/>
</dbReference>
<accession>A0A0U9HKX7</accession>
<evidence type="ECO:0000259" key="2">
    <source>
        <dbReference type="Pfam" id="PF03313"/>
    </source>
</evidence>
<proteinExistence type="inferred from homology"/>
<dbReference type="EMBL" id="DF977000">
    <property type="protein sequence ID" value="GAQ24963.1"/>
    <property type="molecule type" value="Genomic_DNA"/>
</dbReference>
<dbReference type="RefSeq" id="WP_059032273.1">
    <property type="nucleotide sequence ID" value="NZ_DF977000.1"/>
</dbReference>
<feature type="domain" description="Serine dehydratase-like alpha subunit" evidence="2">
    <location>
        <begin position="87"/>
        <end position="417"/>
    </location>
</feature>
<keyword evidence="4" id="KW-1185">Reference proteome</keyword>
<evidence type="ECO:0000256" key="1">
    <source>
        <dbReference type="HAMAP-Rule" id="MF_01845"/>
    </source>
</evidence>
<dbReference type="PANTHER" id="PTHR30501:SF2">
    <property type="entry name" value="UPF0597 PROTEIN YHAM"/>
    <property type="match status" value="1"/>
</dbReference>
<sequence length="424" mass="45042">MAIMTNSLLFDILKDQVTPALGCTEPIAVALAVAKAKETLGSLPERLEIKVDRNIFKNALAVGIPKTKEKGLYMAAALALIAGKSKYKLEVLKDITEEDILEAGKIVDSNIIHVDIAKEKTGLYVEVTAISGKEESKVIIKDKHDNIVLVEKNGEVIFNQEAKNTDKFSLKESIKGMKIRDLVEFATQVEVSSLELVDEGIKMNKKMAEAGMDSKYGRALSGGTLIDEMNYREYAKYLTAVASYARMSGYPLPVMSCAGSGNHGLTAILPVVAVGEKKGISYDKIVRAVTLSLLVTIYVKSYTGTLSPVCGCGVAAGVGAGAGVTYMLGGNLEQIEGSIKNMIGTMAGIICDGGKPGCAFKLAISVDAALESALMALNGVVISPDDGIVDETAEKTIQNLGKVSTDGMINTDETILEVMLGKCR</sequence>
<dbReference type="HAMAP" id="MF_01845">
    <property type="entry name" value="UPF0597"/>
    <property type="match status" value="1"/>
</dbReference>
<reference evidence="3" key="1">
    <citation type="journal article" date="2016" name="Genome Announc.">
        <title>Draft Genome Sequence of the Syntrophic Lactate-Degrading Bacterium Tepidanaerobacter syntrophicus JLT.</title>
        <authorList>
            <person name="Matsuura N."/>
            <person name="Ohashi A."/>
            <person name="Tourlousse D.M."/>
            <person name="Sekiguchi Y."/>
        </authorList>
    </citation>
    <scope>NUCLEOTIDE SEQUENCE [LARGE SCALE GENOMIC DNA]</scope>
    <source>
        <strain evidence="3">JL</strain>
    </source>
</reference>
<comment type="similarity">
    <text evidence="1">Belongs to the UPF0597 family.</text>
</comment>
<name>A0A0U9HKX7_9FIRM</name>
<dbReference type="STRING" id="224999.GCA_001485475_00972"/>
<dbReference type="Pfam" id="PF03313">
    <property type="entry name" value="SDH_alpha"/>
    <property type="match status" value="1"/>
</dbReference>
<dbReference type="OrthoDB" id="41906at2"/>
<evidence type="ECO:0000313" key="4">
    <source>
        <dbReference type="Proteomes" id="UP000062160"/>
    </source>
</evidence>
<protein>
    <recommendedName>
        <fullName evidence="1">UPF0597 protein TSYNT_6348</fullName>
    </recommendedName>
</protein>
<organism evidence="3">
    <name type="scientific">Tepidanaerobacter syntrophicus</name>
    <dbReference type="NCBI Taxonomy" id="224999"/>
    <lineage>
        <taxon>Bacteria</taxon>
        <taxon>Bacillati</taxon>
        <taxon>Bacillota</taxon>
        <taxon>Clostridia</taxon>
        <taxon>Thermosediminibacterales</taxon>
        <taxon>Tepidanaerobacteraceae</taxon>
        <taxon>Tepidanaerobacter</taxon>
    </lineage>
</organism>
<dbReference type="AlphaFoldDB" id="A0A0U9HKX7"/>
<dbReference type="InterPro" id="IPR005130">
    <property type="entry name" value="Ser_deHydtase-like_asu"/>
</dbReference>
<dbReference type="PANTHER" id="PTHR30501">
    <property type="entry name" value="UPF0597 PROTEIN YHAM"/>
    <property type="match status" value="1"/>
</dbReference>
<dbReference type="GO" id="GO:0080146">
    <property type="term" value="F:L-cysteine desulfhydrase activity"/>
    <property type="evidence" value="ECO:0007669"/>
    <property type="project" value="TreeGrafter"/>
</dbReference>
<evidence type="ECO:0000313" key="3">
    <source>
        <dbReference type="EMBL" id="GAQ24963.1"/>
    </source>
</evidence>
<dbReference type="PIRSF" id="PIRSF006054">
    <property type="entry name" value="UCP006054"/>
    <property type="match status" value="1"/>
</dbReference>
<dbReference type="InterPro" id="IPR021144">
    <property type="entry name" value="UPF0597"/>
</dbReference>